<feature type="domain" description="Hexokinase N-terminal" evidence="7">
    <location>
        <begin position="74"/>
        <end position="261"/>
    </location>
</feature>
<feature type="compositionally biased region" description="Basic and acidic residues" evidence="6">
    <location>
        <begin position="732"/>
        <end position="761"/>
    </location>
</feature>
<comment type="caution">
    <text evidence="9">The sequence shown here is derived from an EMBL/GenBank/DDBJ whole genome shotgun (WGS) entry which is preliminary data.</text>
</comment>
<sequence length="852" mass="94632">MASFRNVVLAAIVKSLLRGKSLIQAIFAYWVSPLAFEEGKAGHIGAAGHRLSTKTLDEFLKEAEAALLGPISGDGLTRLSTDLKKQFLERLQSDLECMLPSYSHQLPTGKETGQYLALDVGGSTLRVAVVELGLGETGQQESKILRFRNFRIDKPIKDLEGVAFFDWMAARIVETVATDMKREHSSDQPLPMALAWSFPIEQTSLGAGKLQAMGKGFMANKGLIGQDLGEIVEAACKNQGLDVEVEAIINDSSACLLSQAYTHPSTRFGLILGTGLNVAVYLPTTLIGRQKFGTRPVGWFDRASHVIVNTELGMFGKDILPITRWDRQLLDGHPRPDFQPVEHMSSGMYLGEIARFALIEAIETAGIFGGVVPASLTTPYSLSTETLSIVERHVSRRGFRDSVLTIISDESSDLSHAKQLFAERHPASHQPTTSDLIGLRALASYVSIRSSALVATCVYTLWDIRLESHKAYVDSLPVASPERTIAASDLQLGKTMVAFNGSVIEQYPNYRGNCQRFANDLVQANGCSQAGTIELVPAKESSLIGAAVASACVQGGSQLEPEIVHADTQSPHRRPQATAQLPFSARQLSKSELPVFRSLFGYYLSVQKQIELENIDEREIKGRWKSFVGKWNRGELAEGWYDPEMFARICAEPRQPRMSEPQDEISVIAPKQASHQPAREDDQGDSGDDYGPVPPPAGRVGPGAPSLQDLEHRDELLEEDRADSRSALQSARKADRALQKERLDDMAPRADAGTRERKLENRAAVNTKMREFRDRSPGTMEANEREVMGDDGVDEYKRLKKEQERKKSEREIRREEMDRARQEEMEEKRRRWREREEGTVNMLKQLAKERFG</sequence>
<keyword evidence="5" id="KW-0067">ATP-binding</keyword>
<evidence type="ECO:0000256" key="6">
    <source>
        <dbReference type="SAM" id="MobiDB-lite"/>
    </source>
</evidence>
<comment type="similarity">
    <text evidence="1">Belongs to the hexokinase family.</text>
</comment>
<protein>
    <submittedName>
        <fullName evidence="9">Hexokinase-like protein</fullName>
    </submittedName>
</protein>
<evidence type="ECO:0000259" key="8">
    <source>
        <dbReference type="Pfam" id="PF03727"/>
    </source>
</evidence>
<dbReference type="GO" id="GO:0001678">
    <property type="term" value="P:intracellular glucose homeostasis"/>
    <property type="evidence" value="ECO:0007669"/>
    <property type="project" value="InterPro"/>
</dbReference>
<dbReference type="PANTHER" id="PTHR19443">
    <property type="entry name" value="HEXOKINASE"/>
    <property type="match status" value="1"/>
</dbReference>
<evidence type="ECO:0000256" key="5">
    <source>
        <dbReference type="ARBA" id="ARBA00022840"/>
    </source>
</evidence>
<reference evidence="9" key="2">
    <citation type="submission" date="2022-07" db="EMBL/GenBank/DDBJ databases">
        <authorList>
            <person name="Goncalves M.F.M."/>
            <person name="Hilario S."/>
            <person name="Van De Peer Y."/>
            <person name="Esteves A.C."/>
            <person name="Alves A."/>
        </authorList>
    </citation>
    <scope>NUCLEOTIDE SEQUENCE</scope>
    <source>
        <strain evidence="9">MUM 19.33</strain>
    </source>
</reference>
<dbReference type="Pfam" id="PF03727">
    <property type="entry name" value="Hexokinase_2"/>
    <property type="match status" value="1"/>
</dbReference>
<keyword evidence="3" id="KW-0547">Nucleotide-binding</keyword>
<gene>
    <name evidence="9" type="ORF">J7T54_006543</name>
</gene>
<keyword evidence="10" id="KW-1185">Reference proteome</keyword>
<dbReference type="InterPro" id="IPR022672">
    <property type="entry name" value="Hexokinase_N"/>
</dbReference>
<evidence type="ECO:0000259" key="7">
    <source>
        <dbReference type="Pfam" id="PF00349"/>
    </source>
</evidence>
<dbReference type="EMBL" id="JAGIXG020000004">
    <property type="protein sequence ID" value="KAI6784498.1"/>
    <property type="molecule type" value="Genomic_DNA"/>
</dbReference>
<dbReference type="PANTHER" id="PTHR19443:SF24">
    <property type="entry name" value="PHOSPHOTRANSFERASE"/>
    <property type="match status" value="1"/>
</dbReference>
<dbReference type="GO" id="GO:0019158">
    <property type="term" value="F:mannokinase activity"/>
    <property type="evidence" value="ECO:0007669"/>
    <property type="project" value="TreeGrafter"/>
</dbReference>
<proteinExistence type="inferred from homology"/>
<dbReference type="AlphaFoldDB" id="A0A9P9Y6J1"/>
<dbReference type="GO" id="GO:0005536">
    <property type="term" value="F:D-glucose binding"/>
    <property type="evidence" value="ECO:0007669"/>
    <property type="project" value="InterPro"/>
</dbReference>
<evidence type="ECO:0000256" key="3">
    <source>
        <dbReference type="ARBA" id="ARBA00022741"/>
    </source>
</evidence>
<organism evidence="9 10">
    <name type="scientific">Emericellopsis cladophorae</name>
    <dbReference type="NCBI Taxonomy" id="2686198"/>
    <lineage>
        <taxon>Eukaryota</taxon>
        <taxon>Fungi</taxon>
        <taxon>Dikarya</taxon>
        <taxon>Ascomycota</taxon>
        <taxon>Pezizomycotina</taxon>
        <taxon>Sordariomycetes</taxon>
        <taxon>Hypocreomycetidae</taxon>
        <taxon>Hypocreales</taxon>
        <taxon>Bionectriaceae</taxon>
        <taxon>Emericellopsis</taxon>
    </lineage>
</organism>
<dbReference type="Pfam" id="PF00349">
    <property type="entry name" value="Hexokinase_1"/>
    <property type="match status" value="1"/>
</dbReference>
<dbReference type="InterPro" id="IPR022673">
    <property type="entry name" value="Hexokinase_C"/>
</dbReference>
<dbReference type="RefSeq" id="XP_051365354.1">
    <property type="nucleotide sequence ID" value="XM_051502986.1"/>
</dbReference>
<dbReference type="GO" id="GO:0005739">
    <property type="term" value="C:mitochondrion"/>
    <property type="evidence" value="ECO:0007669"/>
    <property type="project" value="TreeGrafter"/>
</dbReference>
<accession>A0A9P9Y6J1</accession>
<dbReference type="GO" id="GO:0006006">
    <property type="term" value="P:glucose metabolic process"/>
    <property type="evidence" value="ECO:0007669"/>
    <property type="project" value="TreeGrafter"/>
</dbReference>
<feature type="region of interest" description="Disordered" evidence="6">
    <location>
        <begin position="668"/>
        <end position="835"/>
    </location>
</feature>
<keyword evidence="2" id="KW-0808">Transferase</keyword>
<dbReference type="PRINTS" id="PR00475">
    <property type="entry name" value="HEXOKINASE"/>
</dbReference>
<reference evidence="9" key="1">
    <citation type="journal article" date="2021" name="J Fungi (Basel)">
        <title>Genomic and Metabolomic Analyses of the Marine Fungus Emericellopsis cladophorae: Insights into Saltwater Adaptability Mechanisms and Its Biosynthetic Potential.</title>
        <authorList>
            <person name="Goncalves M.F.M."/>
            <person name="Hilario S."/>
            <person name="Van de Peer Y."/>
            <person name="Esteves A.C."/>
            <person name="Alves A."/>
        </authorList>
    </citation>
    <scope>NUCLEOTIDE SEQUENCE</scope>
    <source>
        <strain evidence="9">MUM 19.33</strain>
    </source>
</reference>
<dbReference type="GeneID" id="75833021"/>
<feature type="domain" description="Hexokinase C-terminal" evidence="8">
    <location>
        <begin position="268"/>
        <end position="552"/>
    </location>
</feature>
<name>A0A9P9Y6J1_9HYPO</name>
<evidence type="ECO:0000313" key="9">
    <source>
        <dbReference type="EMBL" id="KAI6784498.1"/>
    </source>
</evidence>
<evidence type="ECO:0000313" key="10">
    <source>
        <dbReference type="Proteomes" id="UP001055219"/>
    </source>
</evidence>
<keyword evidence="4" id="KW-0418">Kinase</keyword>
<dbReference type="InterPro" id="IPR001312">
    <property type="entry name" value="Hexokinase"/>
</dbReference>
<evidence type="ECO:0000256" key="1">
    <source>
        <dbReference type="ARBA" id="ARBA00009225"/>
    </source>
</evidence>
<evidence type="ECO:0000256" key="4">
    <source>
        <dbReference type="ARBA" id="ARBA00022777"/>
    </source>
</evidence>
<dbReference type="Gene3D" id="3.30.420.40">
    <property type="match status" value="1"/>
</dbReference>
<dbReference type="Gene3D" id="3.40.367.20">
    <property type="match status" value="1"/>
</dbReference>
<dbReference type="InterPro" id="IPR043129">
    <property type="entry name" value="ATPase_NBD"/>
</dbReference>
<dbReference type="PROSITE" id="PS51748">
    <property type="entry name" value="HEXOKINASE_2"/>
    <property type="match status" value="1"/>
</dbReference>
<dbReference type="OrthoDB" id="419537at2759"/>
<dbReference type="GO" id="GO:0006096">
    <property type="term" value="P:glycolytic process"/>
    <property type="evidence" value="ECO:0007669"/>
    <property type="project" value="TreeGrafter"/>
</dbReference>
<dbReference type="GO" id="GO:0006013">
    <property type="term" value="P:mannose metabolic process"/>
    <property type="evidence" value="ECO:0007669"/>
    <property type="project" value="TreeGrafter"/>
</dbReference>
<dbReference type="GO" id="GO:0005829">
    <property type="term" value="C:cytosol"/>
    <property type="evidence" value="ECO:0007669"/>
    <property type="project" value="TreeGrafter"/>
</dbReference>
<feature type="compositionally biased region" description="Basic and acidic residues" evidence="6">
    <location>
        <begin position="768"/>
        <end position="835"/>
    </location>
</feature>
<dbReference type="SUPFAM" id="SSF53067">
    <property type="entry name" value="Actin-like ATPase domain"/>
    <property type="match status" value="2"/>
</dbReference>
<feature type="compositionally biased region" description="Low complexity" evidence="6">
    <location>
        <begin position="698"/>
        <end position="708"/>
    </location>
</feature>
<evidence type="ECO:0000256" key="2">
    <source>
        <dbReference type="ARBA" id="ARBA00022679"/>
    </source>
</evidence>
<dbReference type="GO" id="GO:0005524">
    <property type="term" value="F:ATP binding"/>
    <property type="evidence" value="ECO:0007669"/>
    <property type="project" value="UniProtKB-KW"/>
</dbReference>
<dbReference type="GO" id="GO:0008865">
    <property type="term" value="F:fructokinase activity"/>
    <property type="evidence" value="ECO:0007669"/>
    <property type="project" value="TreeGrafter"/>
</dbReference>
<dbReference type="Proteomes" id="UP001055219">
    <property type="component" value="Unassembled WGS sequence"/>
</dbReference>
<dbReference type="GO" id="GO:0004340">
    <property type="term" value="F:glucokinase activity"/>
    <property type="evidence" value="ECO:0007669"/>
    <property type="project" value="TreeGrafter"/>
</dbReference>